<gene>
    <name evidence="5" type="ORF">AB3X52_11265</name>
</gene>
<evidence type="ECO:0000256" key="2">
    <source>
        <dbReference type="ARBA" id="ARBA00023125"/>
    </source>
</evidence>
<dbReference type="InterPro" id="IPR036390">
    <property type="entry name" value="WH_DNA-bd_sf"/>
</dbReference>
<evidence type="ECO:0000259" key="4">
    <source>
        <dbReference type="PROSITE" id="PS50995"/>
    </source>
</evidence>
<dbReference type="Proteomes" id="UP001556631">
    <property type="component" value="Unassembled WGS sequence"/>
</dbReference>
<dbReference type="SMART" id="SM00347">
    <property type="entry name" value="HTH_MARR"/>
    <property type="match status" value="1"/>
</dbReference>
<evidence type="ECO:0000256" key="3">
    <source>
        <dbReference type="ARBA" id="ARBA00023163"/>
    </source>
</evidence>
<dbReference type="SUPFAM" id="SSF46785">
    <property type="entry name" value="Winged helix' DNA-binding domain"/>
    <property type="match status" value="1"/>
</dbReference>
<dbReference type="InterPro" id="IPR036388">
    <property type="entry name" value="WH-like_DNA-bd_sf"/>
</dbReference>
<evidence type="ECO:0000313" key="5">
    <source>
        <dbReference type="EMBL" id="MEX0428200.1"/>
    </source>
</evidence>
<feature type="domain" description="HTH marR-type" evidence="4">
    <location>
        <begin position="10"/>
        <end position="141"/>
    </location>
</feature>
<evidence type="ECO:0000256" key="1">
    <source>
        <dbReference type="ARBA" id="ARBA00023015"/>
    </source>
</evidence>
<keyword evidence="2" id="KW-0238">DNA-binding</keyword>
<comment type="caution">
    <text evidence="5">The sequence shown here is derived from an EMBL/GenBank/DDBJ whole genome shotgun (WGS) entry which is preliminary data.</text>
</comment>
<accession>A0ABV3T1Q4</accession>
<keyword evidence="6" id="KW-1185">Reference proteome</keyword>
<dbReference type="Pfam" id="PF12802">
    <property type="entry name" value="MarR_2"/>
    <property type="match status" value="1"/>
</dbReference>
<dbReference type="PROSITE" id="PS50995">
    <property type="entry name" value="HTH_MARR_2"/>
    <property type="match status" value="1"/>
</dbReference>
<proteinExistence type="predicted"/>
<dbReference type="InterPro" id="IPR023187">
    <property type="entry name" value="Tscrpt_reg_MarR-type_CS"/>
</dbReference>
<dbReference type="EMBL" id="JBFPJR010000017">
    <property type="protein sequence ID" value="MEX0428200.1"/>
    <property type="molecule type" value="Genomic_DNA"/>
</dbReference>
<dbReference type="PROSITE" id="PS01117">
    <property type="entry name" value="HTH_MARR_1"/>
    <property type="match status" value="1"/>
</dbReference>
<sequence length="144" mass="15572">MTGTDRATLAQDLRTTLGRATRSLRETGGRMGLTPSQSEALGYVHRDGPLTITALARQVGVRSQSMGATVGVLLERGLVTVTPDPRDGRQKVVATTEEATRLVGESRSLREDWLVQRLATLTPAEQQTLADATALLDRLFTEGR</sequence>
<dbReference type="InterPro" id="IPR052526">
    <property type="entry name" value="HTH-type_Bedaq_tolerance"/>
</dbReference>
<keyword evidence="3" id="KW-0804">Transcription</keyword>
<organism evidence="5 6">
    <name type="scientific">Nocardioides eburneus</name>
    <dbReference type="NCBI Taxonomy" id="3231482"/>
    <lineage>
        <taxon>Bacteria</taxon>
        <taxon>Bacillati</taxon>
        <taxon>Actinomycetota</taxon>
        <taxon>Actinomycetes</taxon>
        <taxon>Propionibacteriales</taxon>
        <taxon>Nocardioidaceae</taxon>
        <taxon>Nocardioides</taxon>
    </lineage>
</organism>
<reference evidence="5 6" key="1">
    <citation type="submission" date="2024-07" db="EMBL/GenBank/DDBJ databases">
        <authorList>
            <person name="Lee S."/>
            <person name="Kang M."/>
        </authorList>
    </citation>
    <scope>NUCLEOTIDE SEQUENCE [LARGE SCALE GENOMIC DNA]</scope>
    <source>
        <strain evidence="5 6">DS6</strain>
    </source>
</reference>
<dbReference type="InterPro" id="IPR000835">
    <property type="entry name" value="HTH_MarR-typ"/>
</dbReference>
<dbReference type="PANTHER" id="PTHR39515:SF2">
    <property type="entry name" value="HTH-TYPE TRANSCRIPTIONAL REGULATOR RV0880"/>
    <property type="match status" value="1"/>
</dbReference>
<name>A0ABV3T1Q4_9ACTN</name>
<evidence type="ECO:0000313" key="6">
    <source>
        <dbReference type="Proteomes" id="UP001556631"/>
    </source>
</evidence>
<dbReference type="RefSeq" id="WP_367994168.1">
    <property type="nucleotide sequence ID" value="NZ_JBFPJR010000017.1"/>
</dbReference>
<dbReference type="PANTHER" id="PTHR39515">
    <property type="entry name" value="CONSERVED PROTEIN"/>
    <property type="match status" value="1"/>
</dbReference>
<keyword evidence="1" id="KW-0805">Transcription regulation</keyword>
<protein>
    <submittedName>
        <fullName evidence="5">MarR family winged helix-turn-helix transcriptional regulator</fullName>
    </submittedName>
</protein>
<dbReference type="Gene3D" id="1.10.10.10">
    <property type="entry name" value="Winged helix-like DNA-binding domain superfamily/Winged helix DNA-binding domain"/>
    <property type="match status" value="1"/>
</dbReference>